<reference evidence="2 3" key="1">
    <citation type="submission" date="2020-07" db="EMBL/GenBank/DDBJ databases">
        <title>Sequencing the genomes of 1000 actinobacteria strains.</title>
        <authorList>
            <person name="Klenk H.-P."/>
        </authorList>
    </citation>
    <scope>NUCLEOTIDE SEQUENCE [LARGE SCALE GENOMIC DNA]</scope>
    <source>
        <strain evidence="2 3">DSM 18448</strain>
    </source>
</reference>
<comment type="caution">
    <text evidence="2">The sequence shown here is derived from an EMBL/GenBank/DDBJ whole genome shotgun (WGS) entry which is preliminary data.</text>
</comment>
<dbReference type="InterPro" id="IPR012312">
    <property type="entry name" value="Hemerythrin-like"/>
</dbReference>
<sequence length="139" mass="14885">MSGTLGRQVGSLIAAAAEGDTKASNDARDDLLEWCETELLPHAQAEEATLYPTAHARSDARLLVDGMLAEHRLILGLVREVGAAEGVVQVAAEARALQAAFDSHLTKENEQLVPLLESAPDFSLAEMLDGMHEILGQDR</sequence>
<dbReference type="EMBL" id="JACBZH010000001">
    <property type="protein sequence ID" value="NYH91238.1"/>
    <property type="molecule type" value="Genomic_DNA"/>
</dbReference>
<dbReference type="Gene3D" id="1.20.120.520">
    <property type="entry name" value="nmb1532 protein domain like"/>
    <property type="match status" value="1"/>
</dbReference>
<gene>
    <name evidence="2" type="ORF">F4554_003876</name>
</gene>
<name>A0A852ZH47_9ACTN</name>
<accession>A0A852ZH47</accession>
<keyword evidence="3" id="KW-1185">Reference proteome</keyword>
<dbReference type="Proteomes" id="UP000579605">
    <property type="component" value="Unassembled WGS sequence"/>
</dbReference>
<organism evidence="2 3">
    <name type="scientific">Actinopolymorpha rutila</name>
    <dbReference type="NCBI Taxonomy" id="446787"/>
    <lineage>
        <taxon>Bacteria</taxon>
        <taxon>Bacillati</taxon>
        <taxon>Actinomycetota</taxon>
        <taxon>Actinomycetes</taxon>
        <taxon>Propionibacteriales</taxon>
        <taxon>Actinopolymorphaceae</taxon>
        <taxon>Actinopolymorpha</taxon>
    </lineage>
</organism>
<evidence type="ECO:0000313" key="3">
    <source>
        <dbReference type="Proteomes" id="UP000579605"/>
    </source>
</evidence>
<evidence type="ECO:0000313" key="2">
    <source>
        <dbReference type="EMBL" id="NYH91238.1"/>
    </source>
</evidence>
<feature type="domain" description="Hemerythrin-like" evidence="1">
    <location>
        <begin position="12"/>
        <end position="116"/>
    </location>
</feature>
<dbReference type="Pfam" id="PF01814">
    <property type="entry name" value="Hemerythrin"/>
    <property type="match status" value="1"/>
</dbReference>
<evidence type="ECO:0000259" key="1">
    <source>
        <dbReference type="Pfam" id="PF01814"/>
    </source>
</evidence>
<dbReference type="AlphaFoldDB" id="A0A852ZH47"/>
<protein>
    <submittedName>
        <fullName evidence="2">Iron-sulfur cluster repair protein YtfE (RIC family)</fullName>
    </submittedName>
</protein>
<proteinExistence type="predicted"/>